<evidence type="ECO:0000313" key="9">
    <source>
        <dbReference type="Proteomes" id="UP000297630"/>
    </source>
</evidence>
<name>A0A0B5XJC8_BACTU</name>
<dbReference type="EMBL" id="CP009335">
    <property type="protein sequence ID" value="AJG78729.1"/>
    <property type="molecule type" value="Genomic_DNA"/>
</dbReference>
<feature type="transmembrane region" description="Helical" evidence="2">
    <location>
        <begin position="33"/>
        <end position="51"/>
    </location>
</feature>
<dbReference type="Proteomes" id="UP000286687">
    <property type="component" value="Unassembled WGS sequence"/>
</dbReference>
<keyword evidence="2" id="KW-1133">Transmembrane helix</keyword>
<dbReference type="OMA" id="NETIFVM"/>
<evidence type="ECO:0000313" key="6">
    <source>
        <dbReference type="EMBL" id="TFF48459.1"/>
    </source>
</evidence>
<evidence type="ECO:0000313" key="5">
    <source>
        <dbReference type="EMBL" id="RVU63273.1"/>
    </source>
</evidence>
<evidence type="ECO:0000313" key="8">
    <source>
        <dbReference type="Proteomes" id="UP000286687"/>
    </source>
</evidence>
<keyword evidence="2" id="KW-0472">Membrane</keyword>
<protein>
    <submittedName>
        <fullName evidence="6">Septum formation initiator family protein</fullName>
    </submittedName>
</protein>
<evidence type="ECO:0000313" key="3">
    <source>
        <dbReference type="EMBL" id="AJG78729.1"/>
    </source>
</evidence>
<evidence type="ECO:0000256" key="1">
    <source>
        <dbReference type="SAM" id="Coils"/>
    </source>
</evidence>
<dbReference type="PANTHER" id="PTHR40027:SF1">
    <property type="entry name" value="CELL DIVISION PROTEIN DIVIC"/>
    <property type="match status" value="1"/>
</dbReference>
<organism evidence="6 9">
    <name type="scientific">Bacillus thuringiensis</name>
    <dbReference type="NCBI Taxonomy" id="1428"/>
    <lineage>
        <taxon>Bacteria</taxon>
        <taxon>Bacillati</taxon>
        <taxon>Bacillota</taxon>
        <taxon>Bacilli</taxon>
        <taxon>Bacillales</taxon>
        <taxon>Bacillaceae</taxon>
        <taxon>Bacillus</taxon>
        <taxon>Bacillus cereus group</taxon>
    </lineage>
</organism>
<dbReference type="Pfam" id="PF04977">
    <property type="entry name" value="DivIC"/>
    <property type="match status" value="1"/>
</dbReference>
<dbReference type="InterPro" id="IPR007060">
    <property type="entry name" value="FtsL/DivIC"/>
</dbReference>
<dbReference type="EMBL" id="LDER01000212">
    <property type="protein sequence ID" value="RVU63273.1"/>
    <property type="molecule type" value="Genomic_DNA"/>
</dbReference>
<dbReference type="Proteomes" id="UP000297630">
    <property type="component" value="Unassembled WGS sequence"/>
</dbReference>
<evidence type="ECO:0000256" key="2">
    <source>
        <dbReference type="SAM" id="Phobius"/>
    </source>
</evidence>
<dbReference type="Proteomes" id="UP000501107">
    <property type="component" value="Chromosome"/>
</dbReference>
<sequence>MRKLKRINVPNIQEQLSQSNENQAINKKKLRRFIFMFIFIAAATLYVQFILTKQQEIIVEKKDTITNQKKQLVSLKKDEASLKTNIENLTDDEEEILKFARKEYQFSKSNETIFVLPK</sequence>
<dbReference type="Proteomes" id="UP000031876">
    <property type="component" value="Chromosome"/>
</dbReference>
<dbReference type="EMBL" id="CP053980">
    <property type="protein sequence ID" value="QKH27600.1"/>
    <property type="molecule type" value="Genomic_DNA"/>
</dbReference>
<dbReference type="GeneID" id="45022686"/>
<reference evidence="4 10" key="4">
    <citation type="submission" date="2020-05" db="EMBL/GenBank/DDBJ databases">
        <title>FDA dAtabase for Regulatory Grade micrObial Sequences (FDA-ARGOS): Supporting development and validation of Infectious Disease Dx tests.</title>
        <authorList>
            <person name="Nelson B."/>
            <person name="Plummer A."/>
            <person name="Tallon L."/>
            <person name="Sadzewicz L."/>
            <person name="Zhao X."/>
            <person name="Vavikolanu K."/>
            <person name="Mehta A."/>
            <person name="Aluvathingal J."/>
            <person name="Nadendla S."/>
            <person name="Myers T."/>
            <person name="Yan Y."/>
            <person name="Sichtig H."/>
        </authorList>
    </citation>
    <scope>NUCLEOTIDE SEQUENCE [LARGE SCALE GENOMIC DNA]</scope>
    <source>
        <strain evidence="4 10">FDAARGOS_795</strain>
    </source>
</reference>
<dbReference type="InterPro" id="IPR039076">
    <property type="entry name" value="DivIC"/>
</dbReference>
<evidence type="ECO:0000313" key="7">
    <source>
        <dbReference type="Proteomes" id="UP000031876"/>
    </source>
</evidence>
<reference evidence="6 9" key="3">
    <citation type="submission" date="2019-01" db="EMBL/GenBank/DDBJ databases">
        <title>Draft genome sequence of Bacillus sp. DPC6431.</title>
        <authorList>
            <person name="Arbulu S."/>
            <person name="Murphy K."/>
            <person name="O'Sullivan O."/>
            <person name="Rea M.C."/>
            <person name="Hill C."/>
            <person name="Ross R.P."/>
        </authorList>
    </citation>
    <scope>NUCLEOTIDE SEQUENCE [LARGE SCALE GENOMIC DNA]</scope>
    <source>
        <strain evidence="6 9">DPC6431</strain>
    </source>
</reference>
<dbReference type="AlphaFoldDB" id="A0A0B5XJC8"/>
<keyword evidence="2" id="KW-0812">Transmembrane</keyword>
<gene>
    <name evidence="3" type="ORF">BF38_4020</name>
    <name evidence="5" type="ORF">BM74_15920</name>
    <name evidence="6" type="ORF">EQ803_01570</name>
    <name evidence="4" type="ORF">FOC89_27845</name>
</gene>
<proteinExistence type="predicted"/>
<dbReference type="KEGG" id="btw:BF38_4020"/>
<dbReference type="GO" id="GO:0051301">
    <property type="term" value="P:cell division"/>
    <property type="evidence" value="ECO:0007669"/>
    <property type="project" value="InterPro"/>
</dbReference>
<reference evidence="3 7" key="1">
    <citation type="journal article" date="2015" name="Genome Announc.">
        <title>Complete genome sequences for 35 biothreat assay-relevant bacillus species.</title>
        <authorList>
            <person name="Johnson S.L."/>
            <person name="Daligault H.E."/>
            <person name="Davenport K.W."/>
            <person name="Jaissle J."/>
            <person name="Frey K.G."/>
            <person name="Ladner J.T."/>
            <person name="Broomall S.M."/>
            <person name="Bishop-Lilly K.A."/>
            <person name="Bruce D.C."/>
            <person name="Gibbons H.S."/>
            <person name="Coyne S.R."/>
            <person name="Lo C.C."/>
            <person name="Meincke L."/>
            <person name="Munk A.C."/>
            <person name="Koroleva G.I."/>
            <person name="Rosenzweig C.N."/>
            <person name="Palacios G.F."/>
            <person name="Redden C.L."/>
            <person name="Minogue T.D."/>
            <person name="Chain P.S."/>
        </authorList>
    </citation>
    <scope>NUCLEOTIDE SEQUENCE [LARGE SCALE GENOMIC DNA]</scope>
    <source>
        <strain evidence="3 7">HD1011</strain>
    </source>
</reference>
<feature type="coiled-coil region" evidence="1">
    <location>
        <begin position="58"/>
        <end position="92"/>
    </location>
</feature>
<keyword evidence="1" id="KW-0175">Coiled coil</keyword>
<dbReference type="EMBL" id="SCLP01000001">
    <property type="protein sequence ID" value="TFF48459.1"/>
    <property type="molecule type" value="Genomic_DNA"/>
</dbReference>
<dbReference type="PANTHER" id="PTHR40027">
    <property type="entry name" value="CELL DIVISION PROTEIN DIVIC"/>
    <property type="match status" value="1"/>
</dbReference>
<evidence type="ECO:0000313" key="4">
    <source>
        <dbReference type="EMBL" id="QKH27600.1"/>
    </source>
</evidence>
<evidence type="ECO:0000313" key="10">
    <source>
        <dbReference type="Proteomes" id="UP000501107"/>
    </source>
</evidence>
<dbReference type="RefSeq" id="WP_001228716.1">
    <property type="nucleotide sequence ID" value="NZ_CP009335.1"/>
</dbReference>
<accession>A0A0B5XJC8</accession>
<reference evidence="5 8" key="2">
    <citation type="submission" date="2018-01" db="EMBL/GenBank/DDBJ databases">
        <title>Complete genome sequence of G25-42.</title>
        <authorList>
            <person name="Zheng Z."/>
            <person name="Sun M."/>
        </authorList>
    </citation>
    <scope>NUCLEOTIDE SEQUENCE [LARGE SCALE GENOMIC DNA]</scope>
    <source>
        <strain evidence="5 8">G25-42</strain>
    </source>
</reference>